<comment type="caution">
    <text evidence="1">The sequence shown here is derived from an EMBL/GenBank/DDBJ whole genome shotgun (WGS) entry which is preliminary data.</text>
</comment>
<dbReference type="GO" id="GO:0000502">
    <property type="term" value="C:proteasome complex"/>
    <property type="evidence" value="ECO:0007669"/>
    <property type="project" value="UniProtKB-KW"/>
</dbReference>
<dbReference type="GO" id="GO:0070490">
    <property type="term" value="P:protein pupylation"/>
    <property type="evidence" value="ECO:0007669"/>
    <property type="project" value="TreeGrafter"/>
</dbReference>
<proteinExistence type="predicted"/>
<gene>
    <name evidence="1" type="ORF">HYR64_04585</name>
</gene>
<dbReference type="GO" id="GO:0005524">
    <property type="term" value="F:ATP binding"/>
    <property type="evidence" value="ECO:0007669"/>
    <property type="project" value="TreeGrafter"/>
</dbReference>
<sequence length="489" mass="54960">MGKLPGERILGLETEFGCLVMDDQAGSAEEVVETVKNHIFHTQRLGAIDVHARDDVFEPAQSGGFLINGGRLYVDAVGSHLEYATAECRGLRDLVANDRAGQSLIVRALREVGLSEAASFYNNSVDHFGGHTFGCHENYLIRADEDFLNTSAQLLYPFLVTRQIFAGVGRVGGHMLAAGGLRPSYQDMIDNPVDYIWVSHVYSVAPDPGVQFQLSQRADHIIKTIASRVRFNRALINPKWEHFYSHDGMTRLHLLFGESNQNEFAYALKVGSTLLVLRLLEDRLVPPHMVLAQPLVALREVSRDPTYRWTVLLADGSTIGSVELQRQYLKLAEHYRGSSPDTDWTLEAWAETLDGLERDPLAMGDRIDWVAKRRAVEQYMAEEGLDWSADALHSIDLEYHNIDPEKSLYSALDEMGEVRRLISGVDVVTAATDPPQNTRAKGRSQLVELVLSRRAPRFYLFDWNGVALDRHTYVEMSDPFETYEHGSMK</sequence>
<evidence type="ECO:0000313" key="2">
    <source>
        <dbReference type="Proteomes" id="UP000727962"/>
    </source>
</evidence>
<dbReference type="GO" id="GO:0019941">
    <property type="term" value="P:modification-dependent protein catabolic process"/>
    <property type="evidence" value="ECO:0007669"/>
    <property type="project" value="InterPro"/>
</dbReference>
<keyword evidence="1" id="KW-0647">Proteasome</keyword>
<dbReference type="InterPro" id="IPR004347">
    <property type="entry name" value="Pup_ligase/deamidase"/>
</dbReference>
<dbReference type="Pfam" id="PF03136">
    <property type="entry name" value="Pup_ligase"/>
    <property type="match status" value="1"/>
</dbReference>
<dbReference type="PANTHER" id="PTHR42307">
    <property type="entry name" value="PUP DEAMIDASE/DEPUPYLASE"/>
    <property type="match status" value="1"/>
</dbReference>
<dbReference type="EMBL" id="JACOSL010000029">
    <property type="protein sequence ID" value="MBI1756368.1"/>
    <property type="molecule type" value="Genomic_DNA"/>
</dbReference>
<dbReference type="GO" id="GO:0010498">
    <property type="term" value="P:proteasomal protein catabolic process"/>
    <property type="evidence" value="ECO:0007669"/>
    <property type="project" value="InterPro"/>
</dbReference>
<organism evidence="1 2">
    <name type="scientific">Fimbriimonas ginsengisoli</name>
    <dbReference type="NCBI Taxonomy" id="1005039"/>
    <lineage>
        <taxon>Bacteria</taxon>
        <taxon>Bacillati</taxon>
        <taxon>Armatimonadota</taxon>
        <taxon>Fimbriimonadia</taxon>
        <taxon>Fimbriimonadales</taxon>
        <taxon>Fimbriimonadaceae</taxon>
        <taxon>Fimbriimonas</taxon>
    </lineage>
</organism>
<dbReference type="Proteomes" id="UP000727962">
    <property type="component" value="Unassembled WGS sequence"/>
</dbReference>
<reference evidence="1" key="1">
    <citation type="submission" date="2020-07" db="EMBL/GenBank/DDBJ databases">
        <title>Huge and variable diversity of episymbiotic CPR bacteria and DPANN archaea in groundwater ecosystems.</title>
        <authorList>
            <person name="He C.Y."/>
            <person name="Keren R."/>
            <person name="Whittaker M."/>
            <person name="Farag I.F."/>
            <person name="Doudna J."/>
            <person name="Cate J.H.D."/>
            <person name="Banfield J.F."/>
        </authorList>
    </citation>
    <scope>NUCLEOTIDE SEQUENCE</scope>
    <source>
        <strain evidence="1">NC_groundwater_17_Pr7_B-0.1um_64_12</strain>
    </source>
</reference>
<dbReference type="PANTHER" id="PTHR42307:SF2">
    <property type="entry name" value="PUP DEAMIDASE_DEPUPYLASE"/>
    <property type="match status" value="1"/>
</dbReference>
<accession>A0A931LRZ7</accession>
<dbReference type="AlphaFoldDB" id="A0A931LRZ7"/>
<evidence type="ECO:0000313" key="1">
    <source>
        <dbReference type="EMBL" id="MBI1756368.1"/>
    </source>
</evidence>
<protein>
    <submittedName>
        <fullName evidence="1">Proteasome accessory factor PafA2 family protein</fullName>
    </submittedName>
</protein>
<name>A0A931LRZ7_FIMGI</name>